<sequence length="63" mass="7322">MIGNSLGGFIYLAIYFSILFSLGWLSFRCYLIYTHFIFMCVMHEINVLVFFPPFILLFSAVAL</sequence>
<keyword evidence="1" id="KW-0472">Membrane</keyword>
<proteinExistence type="predicted"/>
<keyword evidence="1" id="KW-1133">Transmembrane helix</keyword>
<accession>A0A5N6TIM7</accession>
<feature type="transmembrane region" description="Helical" evidence="1">
    <location>
        <begin position="45"/>
        <end position="62"/>
    </location>
</feature>
<evidence type="ECO:0000256" key="1">
    <source>
        <dbReference type="SAM" id="Phobius"/>
    </source>
</evidence>
<evidence type="ECO:0000313" key="3">
    <source>
        <dbReference type="Proteomes" id="UP000325780"/>
    </source>
</evidence>
<reference evidence="2 3" key="1">
    <citation type="submission" date="2019-04" db="EMBL/GenBank/DDBJ databases">
        <title>Friends and foes A comparative genomics study of 23 Aspergillus species from section Flavi.</title>
        <authorList>
            <consortium name="DOE Joint Genome Institute"/>
            <person name="Kjaerbolling I."/>
            <person name="Vesth T."/>
            <person name="Frisvad J.C."/>
            <person name="Nybo J.L."/>
            <person name="Theobald S."/>
            <person name="Kildgaard S."/>
            <person name="Isbrandt T."/>
            <person name="Kuo A."/>
            <person name="Sato A."/>
            <person name="Lyhne E.K."/>
            <person name="Kogle M.E."/>
            <person name="Wiebenga A."/>
            <person name="Kun R.S."/>
            <person name="Lubbers R.J."/>
            <person name="Makela M.R."/>
            <person name="Barry K."/>
            <person name="Chovatia M."/>
            <person name="Clum A."/>
            <person name="Daum C."/>
            <person name="Haridas S."/>
            <person name="He G."/>
            <person name="LaButti K."/>
            <person name="Lipzen A."/>
            <person name="Mondo S."/>
            <person name="Riley R."/>
            <person name="Salamov A."/>
            <person name="Simmons B.A."/>
            <person name="Magnuson J.K."/>
            <person name="Henrissat B."/>
            <person name="Mortensen U.H."/>
            <person name="Larsen T.O."/>
            <person name="Devries R.P."/>
            <person name="Grigoriev I.V."/>
            <person name="Machida M."/>
            <person name="Baker S.E."/>
            <person name="Andersen M.R."/>
        </authorList>
    </citation>
    <scope>NUCLEOTIDE SEQUENCE [LARGE SCALE GENOMIC DNA]</scope>
    <source>
        <strain evidence="2 3">IBT 18842</strain>
    </source>
</reference>
<dbReference type="AlphaFoldDB" id="A0A5N6TIM7"/>
<protein>
    <submittedName>
        <fullName evidence="2">Uncharacterized protein</fullName>
    </submittedName>
</protein>
<keyword evidence="1" id="KW-0812">Transmembrane</keyword>
<dbReference type="Proteomes" id="UP000325780">
    <property type="component" value="Unassembled WGS sequence"/>
</dbReference>
<feature type="transmembrane region" description="Helical" evidence="1">
    <location>
        <begin position="12"/>
        <end position="33"/>
    </location>
</feature>
<gene>
    <name evidence="2" type="ORF">BDV25DRAFT_163002</name>
</gene>
<keyword evidence="3" id="KW-1185">Reference proteome</keyword>
<evidence type="ECO:0000313" key="2">
    <source>
        <dbReference type="EMBL" id="KAE8146182.1"/>
    </source>
</evidence>
<name>A0A5N6TIM7_ASPAV</name>
<organism evidence="2 3">
    <name type="scientific">Aspergillus avenaceus</name>
    <dbReference type="NCBI Taxonomy" id="36643"/>
    <lineage>
        <taxon>Eukaryota</taxon>
        <taxon>Fungi</taxon>
        <taxon>Dikarya</taxon>
        <taxon>Ascomycota</taxon>
        <taxon>Pezizomycotina</taxon>
        <taxon>Eurotiomycetes</taxon>
        <taxon>Eurotiomycetidae</taxon>
        <taxon>Eurotiales</taxon>
        <taxon>Aspergillaceae</taxon>
        <taxon>Aspergillus</taxon>
        <taxon>Aspergillus subgen. Circumdati</taxon>
    </lineage>
</organism>
<dbReference type="EMBL" id="ML742281">
    <property type="protein sequence ID" value="KAE8146182.1"/>
    <property type="molecule type" value="Genomic_DNA"/>
</dbReference>